<keyword evidence="2" id="KW-1185">Reference proteome</keyword>
<accession>A0ACB6QTG9</accession>
<dbReference type="EMBL" id="MU003509">
    <property type="protein sequence ID" value="KAF2470147.1"/>
    <property type="molecule type" value="Genomic_DNA"/>
</dbReference>
<organism evidence="1 2">
    <name type="scientific">Lindgomyces ingoldianus</name>
    <dbReference type="NCBI Taxonomy" id="673940"/>
    <lineage>
        <taxon>Eukaryota</taxon>
        <taxon>Fungi</taxon>
        <taxon>Dikarya</taxon>
        <taxon>Ascomycota</taxon>
        <taxon>Pezizomycotina</taxon>
        <taxon>Dothideomycetes</taxon>
        <taxon>Pleosporomycetidae</taxon>
        <taxon>Pleosporales</taxon>
        <taxon>Lindgomycetaceae</taxon>
        <taxon>Lindgomyces</taxon>
    </lineage>
</organism>
<sequence>MLACILDDNVHPGHGYALLLHFPLKCDCESNNVVEAQIQYRTFREGDGELIRFHRLLKLGPDQICRLENTRDEVDDVWAVILYDALHYLLLVSTERSSCKVQKITDFSLCVLLSPWCQAVAISRQFKGMEMGRLMAWQSCEHFNPYHGIIAGQIWSVESFARIGRTSVGCKFLSSITSHVAIDKPLPTLKHIPPQETKQMIHSQAREHERSNKNTITHAYRCYSRAHPPPGYSYTNRKSNSFITTHQTARSLALPSSQPMKRESKQLSGANNRSSNKPSPKRDRTGKQRAHAWSTLLSSSHEPLIST</sequence>
<comment type="caution">
    <text evidence="1">The sequence shown here is derived from an EMBL/GenBank/DDBJ whole genome shotgun (WGS) entry which is preliminary data.</text>
</comment>
<reference evidence="1" key="1">
    <citation type="journal article" date="2020" name="Stud. Mycol.">
        <title>101 Dothideomycetes genomes: a test case for predicting lifestyles and emergence of pathogens.</title>
        <authorList>
            <person name="Haridas S."/>
            <person name="Albert R."/>
            <person name="Binder M."/>
            <person name="Bloem J."/>
            <person name="Labutti K."/>
            <person name="Salamov A."/>
            <person name="Andreopoulos B."/>
            <person name="Baker S."/>
            <person name="Barry K."/>
            <person name="Bills G."/>
            <person name="Bluhm B."/>
            <person name="Cannon C."/>
            <person name="Castanera R."/>
            <person name="Culley D."/>
            <person name="Daum C."/>
            <person name="Ezra D."/>
            <person name="Gonzalez J."/>
            <person name="Henrissat B."/>
            <person name="Kuo A."/>
            <person name="Liang C."/>
            <person name="Lipzen A."/>
            <person name="Lutzoni F."/>
            <person name="Magnuson J."/>
            <person name="Mondo S."/>
            <person name="Nolan M."/>
            <person name="Ohm R."/>
            <person name="Pangilinan J."/>
            <person name="Park H.-J."/>
            <person name="Ramirez L."/>
            <person name="Alfaro M."/>
            <person name="Sun H."/>
            <person name="Tritt A."/>
            <person name="Yoshinaga Y."/>
            <person name="Zwiers L.-H."/>
            <person name="Turgeon B."/>
            <person name="Goodwin S."/>
            <person name="Spatafora J."/>
            <person name="Crous P."/>
            <person name="Grigoriev I."/>
        </authorList>
    </citation>
    <scope>NUCLEOTIDE SEQUENCE</scope>
    <source>
        <strain evidence="1">ATCC 200398</strain>
    </source>
</reference>
<name>A0ACB6QTG9_9PLEO</name>
<gene>
    <name evidence="1" type="ORF">BDR25DRAFT_355857</name>
</gene>
<evidence type="ECO:0000313" key="2">
    <source>
        <dbReference type="Proteomes" id="UP000799755"/>
    </source>
</evidence>
<evidence type="ECO:0000313" key="1">
    <source>
        <dbReference type="EMBL" id="KAF2470147.1"/>
    </source>
</evidence>
<proteinExistence type="predicted"/>
<dbReference type="Proteomes" id="UP000799755">
    <property type="component" value="Unassembled WGS sequence"/>
</dbReference>
<protein>
    <submittedName>
        <fullName evidence="1">Uncharacterized protein</fullName>
    </submittedName>
</protein>